<evidence type="ECO:0000313" key="8">
    <source>
        <dbReference type="EMBL" id="QUL99151.1"/>
    </source>
</evidence>
<gene>
    <name evidence="6 8" type="primary">leuC</name>
    <name evidence="8" type="ORF">IMF26_03540</name>
</gene>
<evidence type="ECO:0000259" key="7">
    <source>
        <dbReference type="Pfam" id="PF00330"/>
    </source>
</evidence>
<evidence type="ECO:0000256" key="2">
    <source>
        <dbReference type="ARBA" id="ARBA00022723"/>
    </source>
</evidence>
<feature type="binding site" evidence="6">
    <location>
        <position position="366"/>
    </location>
    <ligand>
        <name>[4Fe-4S] cluster</name>
        <dbReference type="ChEBI" id="CHEBI:49883"/>
    </ligand>
</feature>
<dbReference type="GO" id="GO:0051539">
    <property type="term" value="F:4 iron, 4 sulfur cluster binding"/>
    <property type="evidence" value="ECO:0007669"/>
    <property type="project" value="UniProtKB-KW"/>
</dbReference>
<accession>A0AAT9LDR1</accession>
<dbReference type="KEGG" id="fcz:IMF26_03540"/>
<comment type="subunit">
    <text evidence="6">Heterodimer of LeuC and LeuD.</text>
</comment>
<evidence type="ECO:0000256" key="3">
    <source>
        <dbReference type="ARBA" id="ARBA00023004"/>
    </source>
</evidence>
<evidence type="ECO:0000256" key="4">
    <source>
        <dbReference type="ARBA" id="ARBA00023014"/>
    </source>
</evidence>
<dbReference type="EMBL" id="CP062796">
    <property type="protein sequence ID" value="QUL99151.1"/>
    <property type="molecule type" value="Genomic_DNA"/>
</dbReference>
<evidence type="ECO:0000256" key="1">
    <source>
        <dbReference type="ARBA" id="ARBA00022485"/>
    </source>
</evidence>
<keyword evidence="1 6" id="KW-0004">4Fe-4S</keyword>
<dbReference type="InterPro" id="IPR018136">
    <property type="entry name" value="Aconitase_4Fe-4S_BS"/>
</dbReference>
<dbReference type="InterPro" id="IPR011826">
    <property type="entry name" value="HAcnase/IPMdehydase_lsu_prok"/>
</dbReference>
<dbReference type="NCBIfam" id="TIGR02086">
    <property type="entry name" value="IPMI_arch"/>
    <property type="match status" value="1"/>
</dbReference>
<dbReference type="GO" id="GO:0003861">
    <property type="term" value="F:3-isopropylmalate dehydratase activity"/>
    <property type="evidence" value="ECO:0007669"/>
    <property type="project" value="UniProtKB-UniRule"/>
</dbReference>
<dbReference type="PROSITE" id="PS00450">
    <property type="entry name" value="ACONITASE_1"/>
    <property type="match status" value="1"/>
</dbReference>
<dbReference type="HAMAP" id="MF_01027">
    <property type="entry name" value="LeuC_type2"/>
    <property type="match status" value="1"/>
</dbReference>
<keyword evidence="5 6" id="KW-0456">Lyase</keyword>
<comment type="cofactor">
    <cofactor evidence="6">
        <name>[4Fe-4S] cluster</name>
        <dbReference type="ChEBI" id="CHEBI:49883"/>
    </cofactor>
    <text evidence="6">Binds 1 [4Fe-4S] cluster per subunit.</text>
</comment>
<comment type="catalytic activity">
    <reaction evidence="6">
        <text>(2R,3S)-3-isopropylmalate = (2S)-2-isopropylmalate</text>
        <dbReference type="Rhea" id="RHEA:32287"/>
        <dbReference type="ChEBI" id="CHEBI:1178"/>
        <dbReference type="ChEBI" id="CHEBI:35121"/>
        <dbReference type="EC" id="4.2.1.33"/>
    </reaction>
</comment>
<keyword evidence="6" id="KW-0100">Branched-chain amino acid biosynthesis</keyword>
<feature type="binding site" evidence="6">
    <location>
        <position position="363"/>
    </location>
    <ligand>
        <name>[4Fe-4S] cluster</name>
        <dbReference type="ChEBI" id="CHEBI:49883"/>
    </ligand>
</feature>
<sequence length="422" mass="45159">MGMTITEKILAVHAGKEKVRPGEIVQVRPDLLMTNDISGPIAVDVFKSMGAARVFDPEKVVIVLDHFTPNKDVKAAKSSTKMREFARSQGIVHFYDAGFGIEHVVLPELGLVRPGDLVIGGDSHTVTYGALGAFATGVGSTDLAGAMALGEIWLKVPETIRFEFTGKPSRWIGGKDLILLAIGRIGVSGALYCAMEFGGEAIANLGMDGRFTMCNMAIEAGAKAGIVEPDEKTLAWLNGIRDDISSQTIGLLHSDEDCAYKSVIRFDVSDLEPQVAVPHLPSNVRPVSELKDVEIHQVVIGSCTNGRISDLRAAAEILRGRKVNKWVRTLIVPGSQRVYRQALQEGLVDVFIDSGAIVAAPTCGPCFGGHTGVLDEGERCVSTTNRNFLGRMGHEKSEVYLSGPYVAAASAIAGRIAHPEEV</sequence>
<protein>
    <recommendedName>
        <fullName evidence="6">3-isopropylmalate dehydratase large subunit</fullName>
        <ecNumber evidence="6">4.2.1.33</ecNumber>
    </recommendedName>
    <alternativeName>
        <fullName evidence="6">Alpha-IPM isomerase</fullName>
        <shortName evidence="6">IPMI</shortName>
    </alternativeName>
    <alternativeName>
        <fullName evidence="6">Isopropylmalate isomerase</fullName>
    </alternativeName>
</protein>
<dbReference type="EC" id="4.2.1.33" evidence="6"/>
<dbReference type="Gene3D" id="3.30.499.10">
    <property type="entry name" value="Aconitase, domain 3"/>
    <property type="match status" value="2"/>
</dbReference>
<keyword evidence="2 6" id="KW-0479">Metal-binding</keyword>
<comment type="pathway">
    <text evidence="6">Amino-acid biosynthesis; L-leucine biosynthesis; L-leucine from 3-methyl-2-oxobutanoate: step 2/4.</text>
</comment>
<keyword evidence="6" id="KW-0432">Leucine biosynthesis</keyword>
<evidence type="ECO:0000256" key="5">
    <source>
        <dbReference type="ARBA" id="ARBA00023239"/>
    </source>
</evidence>
<dbReference type="InterPro" id="IPR001030">
    <property type="entry name" value="Acoase/IPM_deHydtase_lsu_aba"/>
</dbReference>
<dbReference type="GO" id="GO:0009098">
    <property type="term" value="P:L-leucine biosynthetic process"/>
    <property type="evidence" value="ECO:0007669"/>
    <property type="project" value="UniProtKB-UniRule"/>
</dbReference>
<dbReference type="NCBIfam" id="TIGR01343">
    <property type="entry name" value="hacA_fam"/>
    <property type="match status" value="1"/>
</dbReference>
<reference evidence="8" key="2">
    <citation type="journal article" date="2023" name="Biology">
        <title>Prokaryotic Life Associated with Coal-Fire Gas Vents Revealed by Metagenomics.</title>
        <authorList>
            <person name="Kadnikov V.V."/>
            <person name="Mardanov A.V."/>
            <person name="Beletsky A.V."/>
            <person name="Karnachuk O.V."/>
            <person name="Ravin N.V."/>
        </authorList>
    </citation>
    <scope>NUCLEOTIDE SEQUENCE</scope>
    <source>
        <strain evidence="8">Bu02</strain>
    </source>
</reference>
<dbReference type="CDD" id="cd01583">
    <property type="entry name" value="IPMI"/>
    <property type="match status" value="1"/>
</dbReference>
<evidence type="ECO:0000256" key="6">
    <source>
        <dbReference type="HAMAP-Rule" id="MF_01027"/>
    </source>
</evidence>
<dbReference type="InterPro" id="IPR011823">
    <property type="entry name" value="IsopropMal_deHydtase_lsu_bac"/>
</dbReference>
<comment type="similarity">
    <text evidence="6">Belongs to the aconitase/IPM isomerase family. LeuC type 2 subfamily.</text>
</comment>
<organism evidence="8">
    <name type="scientific">Candidatus Fermentithermobacillus carboniphilus</name>
    <dbReference type="NCBI Taxonomy" id="3085328"/>
    <lineage>
        <taxon>Bacteria</taxon>
        <taxon>Bacillati</taxon>
        <taxon>Bacillota</taxon>
        <taxon>Candidatus Fermentithermobacillia</taxon>
        <taxon>Candidatus Fermentithermobacillales</taxon>
        <taxon>Candidatus Fermentithermobacillaceae</taxon>
        <taxon>Candidatus Fermentithermobacillus</taxon>
    </lineage>
</organism>
<reference evidence="8" key="1">
    <citation type="submission" date="2020-10" db="EMBL/GenBank/DDBJ databases">
        <authorList>
            <person name="Kadnikov V."/>
            <person name="Beletsky A.V."/>
            <person name="Mardanov A.V."/>
            <person name="Karnachuk O.V."/>
            <person name="Ravin N.V."/>
        </authorList>
    </citation>
    <scope>NUCLEOTIDE SEQUENCE</scope>
    <source>
        <strain evidence="8">Bu02</strain>
    </source>
</reference>
<dbReference type="AlphaFoldDB" id="A0AAT9LDR1"/>
<comment type="function">
    <text evidence="6">Catalyzes the isomerization between 2-isopropylmalate and 3-isopropylmalate, via the formation of 2-isopropylmaleate.</text>
</comment>
<dbReference type="PRINTS" id="PR00415">
    <property type="entry name" value="ACONITASE"/>
</dbReference>
<feature type="domain" description="Aconitase/3-isopropylmalate dehydratase large subunit alpha/beta/alpha" evidence="7">
    <location>
        <begin position="7"/>
        <end position="291"/>
    </location>
</feature>
<name>A0AAT9LDR1_9FIRM</name>
<proteinExistence type="inferred from homology"/>
<dbReference type="NCBIfam" id="NF001614">
    <property type="entry name" value="PRK00402.1"/>
    <property type="match status" value="1"/>
</dbReference>
<dbReference type="NCBIfam" id="TIGR02083">
    <property type="entry name" value="LEU2"/>
    <property type="match status" value="1"/>
</dbReference>
<dbReference type="Pfam" id="PF00330">
    <property type="entry name" value="Aconitase"/>
    <property type="match status" value="1"/>
</dbReference>
<dbReference type="PANTHER" id="PTHR43822:SF16">
    <property type="entry name" value="3-ISOPROPYLMALATE DEHYDRATASE LARGE SUBUNIT 2"/>
    <property type="match status" value="1"/>
</dbReference>
<dbReference type="PANTHER" id="PTHR43822">
    <property type="entry name" value="HOMOACONITASE, MITOCHONDRIAL-RELATED"/>
    <property type="match status" value="1"/>
</dbReference>
<keyword evidence="3 6" id="KW-0408">Iron</keyword>
<dbReference type="InterPro" id="IPR015931">
    <property type="entry name" value="Acnase/IPM_dHydase_lsu_aba_1/3"/>
</dbReference>
<dbReference type="InterPro" id="IPR006251">
    <property type="entry name" value="Homoacnase/IPMdehydase_lsu"/>
</dbReference>
<keyword evidence="4 6" id="KW-0411">Iron-sulfur</keyword>
<keyword evidence="6" id="KW-0028">Amino-acid biosynthesis</keyword>
<dbReference type="GO" id="GO:0046872">
    <property type="term" value="F:metal ion binding"/>
    <property type="evidence" value="ECO:0007669"/>
    <property type="project" value="UniProtKB-KW"/>
</dbReference>
<dbReference type="InterPro" id="IPR036008">
    <property type="entry name" value="Aconitase_4Fe-4S_dom"/>
</dbReference>
<dbReference type="SUPFAM" id="SSF53732">
    <property type="entry name" value="Aconitase iron-sulfur domain"/>
    <property type="match status" value="1"/>
</dbReference>
<dbReference type="InterPro" id="IPR050067">
    <property type="entry name" value="IPM_dehydratase_rel_enz"/>
</dbReference>
<dbReference type="InterPro" id="IPR033941">
    <property type="entry name" value="IPMI_cat"/>
</dbReference>
<feature type="binding site" evidence="6">
    <location>
        <position position="303"/>
    </location>
    <ligand>
        <name>[4Fe-4S] cluster</name>
        <dbReference type="ChEBI" id="CHEBI:49883"/>
    </ligand>
</feature>